<comment type="caution">
    <text evidence="1">The sequence shown here is derived from an EMBL/GenBank/DDBJ whole genome shotgun (WGS) entry which is preliminary data.</text>
</comment>
<sequence length="80" mass="9036">MAVALRHAGHPRSIRESYWILRGREVVKKVVNQYPKCWKQSCPLVSEQVALLPTDEVTPVNPFDVVEVDFTGALKYGRGV</sequence>
<reference evidence="1 2" key="1">
    <citation type="journal article" date="2020" name="Cell">
        <title>Large-Scale Comparative Analyses of Tick Genomes Elucidate Their Genetic Diversity and Vector Capacities.</title>
        <authorList>
            <consortium name="Tick Genome and Microbiome Consortium (TIGMIC)"/>
            <person name="Jia N."/>
            <person name="Wang J."/>
            <person name="Shi W."/>
            <person name="Du L."/>
            <person name="Sun Y."/>
            <person name="Zhan W."/>
            <person name="Jiang J.F."/>
            <person name="Wang Q."/>
            <person name="Zhang B."/>
            <person name="Ji P."/>
            <person name="Bell-Sakyi L."/>
            <person name="Cui X.M."/>
            <person name="Yuan T.T."/>
            <person name="Jiang B.G."/>
            <person name="Yang W.F."/>
            <person name="Lam T.T."/>
            <person name="Chang Q.C."/>
            <person name="Ding S.J."/>
            <person name="Wang X.J."/>
            <person name="Zhu J.G."/>
            <person name="Ruan X.D."/>
            <person name="Zhao L."/>
            <person name="Wei J.T."/>
            <person name="Ye R.Z."/>
            <person name="Que T.C."/>
            <person name="Du C.H."/>
            <person name="Zhou Y.H."/>
            <person name="Cheng J.X."/>
            <person name="Dai P.F."/>
            <person name="Guo W.B."/>
            <person name="Han X.H."/>
            <person name="Huang E.J."/>
            <person name="Li L.F."/>
            <person name="Wei W."/>
            <person name="Gao Y.C."/>
            <person name="Liu J.Z."/>
            <person name="Shao H.Z."/>
            <person name="Wang X."/>
            <person name="Wang C.C."/>
            <person name="Yang T.C."/>
            <person name="Huo Q.B."/>
            <person name="Li W."/>
            <person name="Chen H.Y."/>
            <person name="Chen S.E."/>
            <person name="Zhou L.G."/>
            <person name="Ni X.B."/>
            <person name="Tian J.H."/>
            <person name="Sheng Y."/>
            <person name="Liu T."/>
            <person name="Pan Y.S."/>
            <person name="Xia L.Y."/>
            <person name="Li J."/>
            <person name="Zhao F."/>
            <person name="Cao W.C."/>
        </authorList>
    </citation>
    <scope>NUCLEOTIDE SEQUENCE [LARGE SCALE GENOMIC DNA]</scope>
    <source>
        <strain evidence="1">HaeL-2018</strain>
    </source>
</reference>
<evidence type="ECO:0000313" key="1">
    <source>
        <dbReference type="EMBL" id="KAH9379969.1"/>
    </source>
</evidence>
<organism evidence="1 2">
    <name type="scientific">Haemaphysalis longicornis</name>
    <name type="common">Bush tick</name>
    <dbReference type="NCBI Taxonomy" id="44386"/>
    <lineage>
        <taxon>Eukaryota</taxon>
        <taxon>Metazoa</taxon>
        <taxon>Ecdysozoa</taxon>
        <taxon>Arthropoda</taxon>
        <taxon>Chelicerata</taxon>
        <taxon>Arachnida</taxon>
        <taxon>Acari</taxon>
        <taxon>Parasitiformes</taxon>
        <taxon>Ixodida</taxon>
        <taxon>Ixodoidea</taxon>
        <taxon>Ixodidae</taxon>
        <taxon>Haemaphysalinae</taxon>
        <taxon>Haemaphysalis</taxon>
    </lineage>
</organism>
<dbReference type="EMBL" id="JABSTR010000010">
    <property type="protein sequence ID" value="KAH9379969.1"/>
    <property type="molecule type" value="Genomic_DNA"/>
</dbReference>
<gene>
    <name evidence="1" type="ORF">HPB48_013221</name>
</gene>
<evidence type="ECO:0000313" key="2">
    <source>
        <dbReference type="Proteomes" id="UP000821853"/>
    </source>
</evidence>
<dbReference type="VEuPathDB" id="VectorBase:HLOH_049425"/>
<dbReference type="OrthoDB" id="6432436at2759"/>
<protein>
    <submittedName>
        <fullName evidence="1">Uncharacterized protein</fullName>
    </submittedName>
</protein>
<proteinExistence type="predicted"/>
<name>A0A9J6GYT7_HAELO</name>
<dbReference type="AlphaFoldDB" id="A0A9J6GYT7"/>
<accession>A0A9J6GYT7</accession>
<keyword evidence="2" id="KW-1185">Reference proteome</keyword>
<dbReference type="Proteomes" id="UP000821853">
    <property type="component" value="Chromosome 8"/>
</dbReference>